<dbReference type="GO" id="GO:0007165">
    <property type="term" value="P:signal transduction"/>
    <property type="evidence" value="ECO:0007669"/>
    <property type="project" value="InterPro"/>
</dbReference>
<feature type="domain" description="Rho-GAP" evidence="3">
    <location>
        <begin position="270"/>
        <end position="373"/>
    </location>
</feature>
<keyword evidence="2" id="KW-1133">Transmembrane helix</keyword>
<evidence type="ECO:0000313" key="4">
    <source>
        <dbReference type="EMBL" id="KAE9400257.1"/>
    </source>
</evidence>
<keyword evidence="2" id="KW-0472">Membrane</keyword>
<dbReference type="Gene3D" id="1.10.555.10">
    <property type="entry name" value="Rho GTPase activation protein"/>
    <property type="match status" value="1"/>
</dbReference>
<evidence type="ECO:0000313" key="5">
    <source>
        <dbReference type="Proteomes" id="UP000799118"/>
    </source>
</evidence>
<feature type="transmembrane region" description="Helical" evidence="2">
    <location>
        <begin position="350"/>
        <end position="374"/>
    </location>
</feature>
<dbReference type="Proteomes" id="UP000799118">
    <property type="component" value="Unassembled WGS sequence"/>
</dbReference>
<feature type="compositionally biased region" description="Low complexity" evidence="1">
    <location>
        <begin position="10"/>
        <end position="25"/>
    </location>
</feature>
<proteinExistence type="predicted"/>
<name>A0A6A4HTH1_9AGAR</name>
<feature type="compositionally biased region" description="Polar residues" evidence="1">
    <location>
        <begin position="26"/>
        <end position="42"/>
    </location>
</feature>
<feature type="region of interest" description="Disordered" evidence="1">
    <location>
        <begin position="232"/>
        <end position="259"/>
    </location>
</feature>
<dbReference type="OrthoDB" id="79452at2759"/>
<evidence type="ECO:0000256" key="2">
    <source>
        <dbReference type="SAM" id="Phobius"/>
    </source>
</evidence>
<sequence length="430" mass="47396">MASSRPFVNTPSTRIPSPTRPPRSSARNSEIYSARPNTSSPSKHLEPNLVAEYGHSHGTPSRLPRPRRQHRPSASLDISPSKPKAKQRASALVPPSPVKTQPLHIDLPAPSLLPAPIPRKFSKRDPQHILNELASLIDASDAAKMREYLPLDVMLAMHERELMEGAARLQRAKSIKGGQATMVSSSGPTGVFGIPLRQVSLYASTKAVLGGFEHDLPIVVFACVEELYRSGISTPSNPTPTSPSPNKFTRRTLSCSPRDPDPVHPRLSALLAIFDSPTHKFGILAALKDEVSDDVYALLTTFLSRLPEPVIAPLEIIQGFRDALWIWCVKPQPGSQRATSTSTRIRIAQMLLGLLPTPNLSLFVYLMAFSCQVLEVRMRRRRRESAARDSLACGTGGISALEAQLLALERELEGKNEREKEKRKIVVRRR</sequence>
<evidence type="ECO:0000256" key="1">
    <source>
        <dbReference type="SAM" id="MobiDB-lite"/>
    </source>
</evidence>
<evidence type="ECO:0000259" key="3">
    <source>
        <dbReference type="Pfam" id="PF00620"/>
    </source>
</evidence>
<keyword evidence="2" id="KW-0812">Transmembrane</keyword>
<organism evidence="4 5">
    <name type="scientific">Gymnopus androsaceus JB14</name>
    <dbReference type="NCBI Taxonomy" id="1447944"/>
    <lineage>
        <taxon>Eukaryota</taxon>
        <taxon>Fungi</taxon>
        <taxon>Dikarya</taxon>
        <taxon>Basidiomycota</taxon>
        <taxon>Agaricomycotina</taxon>
        <taxon>Agaricomycetes</taxon>
        <taxon>Agaricomycetidae</taxon>
        <taxon>Agaricales</taxon>
        <taxon>Marasmiineae</taxon>
        <taxon>Omphalotaceae</taxon>
        <taxon>Gymnopus</taxon>
    </lineage>
</organism>
<protein>
    <recommendedName>
        <fullName evidence="3">Rho-GAP domain-containing protein</fullName>
    </recommendedName>
</protein>
<accession>A0A6A4HTH1</accession>
<feature type="region of interest" description="Disordered" evidence="1">
    <location>
        <begin position="1"/>
        <end position="103"/>
    </location>
</feature>
<dbReference type="AlphaFoldDB" id="A0A6A4HTH1"/>
<dbReference type="InterPro" id="IPR000198">
    <property type="entry name" value="RhoGAP_dom"/>
</dbReference>
<dbReference type="Pfam" id="PF00620">
    <property type="entry name" value="RhoGAP"/>
    <property type="match status" value="1"/>
</dbReference>
<reference evidence="4" key="1">
    <citation type="journal article" date="2019" name="Environ. Microbiol.">
        <title>Fungal ecological strategies reflected in gene transcription - a case study of two litter decomposers.</title>
        <authorList>
            <person name="Barbi F."/>
            <person name="Kohler A."/>
            <person name="Barry K."/>
            <person name="Baskaran P."/>
            <person name="Daum C."/>
            <person name="Fauchery L."/>
            <person name="Ihrmark K."/>
            <person name="Kuo A."/>
            <person name="LaButti K."/>
            <person name="Lipzen A."/>
            <person name="Morin E."/>
            <person name="Grigoriev I.V."/>
            <person name="Henrissat B."/>
            <person name="Lindahl B."/>
            <person name="Martin F."/>
        </authorList>
    </citation>
    <scope>NUCLEOTIDE SEQUENCE</scope>
    <source>
        <strain evidence="4">JB14</strain>
    </source>
</reference>
<dbReference type="SUPFAM" id="SSF48350">
    <property type="entry name" value="GTPase activation domain, GAP"/>
    <property type="match status" value="1"/>
</dbReference>
<dbReference type="InterPro" id="IPR008936">
    <property type="entry name" value="Rho_GTPase_activation_prot"/>
</dbReference>
<keyword evidence="5" id="KW-1185">Reference proteome</keyword>
<gene>
    <name evidence="4" type="ORF">BT96DRAFT_657070</name>
</gene>
<dbReference type="EMBL" id="ML769459">
    <property type="protein sequence ID" value="KAE9400257.1"/>
    <property type="molecule type" value="Genomic_DNA"/>
</dbReference>